<keyword evidence="2" id="KW-1185">Reference proteome</keyword>
<dbReference type="HOGENOM" id="CLU_3399003_0_0_12"/>
<proteinExistence type="predicted"/>
<dbReference type="PaxDb" id="243275-TDE_0290"/>
<gene>
    <name evidence="1" type="ordered locus">TDE_0290</name>
</gene>
<dbReference type="EMBL" id="AE017226">
    <property type="protein sequence ID" value="AAS10785.1"/>
    <property type="molecule type" value="Genomic_DNA"/>
</dbReference>
<sequence length="31" mass="3787">MFKSLIRQDDNKKIVTIMHIFYAKRDYGKLL</sequence>
<dbReference type="AlphaFoldDB" id="Q73R03"/>
<dbReference type="Proteomes" id="UP000008212">
    <property type="component" value="Chromosome"/>
</dbReference>
<dbReference type="OrthoDB" id="361090at2"/>
<accession>Q73R03</accession>
<protein>
    <submittedName>
        <fullName evidence="1">Uncharacterized protein</fullName>
    </submittedName>
</protein>
<reference evidence="1 2" key="1">
    <citation type="journal article" date="2004" name="Proc. Natl. Acad. Sci. U.S.A.">
        <title>Comparison of the genome of the oral pathogen Treponema denticola with other spirochete genomes.</title>
        <authorList>
            <person name="Seshadri R."/>
            <person name="Myers G.S."/>
            <person name="Tettelin H."/>
            <person name="Eisen J.A."/>
            <person name="Heidelberg J.F."/>
            <person name="Dodson R.J."/>
            <person name="Davidsen T.M."/>
            <person name="DeBoy R.T."/>
            <person name="Fouts D.E."/>
            <person name="Haft D.H."/>
            <person name="Selengut J."/>
            <person name="Ren Q."/>
            <person name="Brinkac L.M."/>
            <person name="Madupu R."/>
            <person name="Kolonay J."/>
            <person name="Durkin S.A."/>
            <person name="Daugherty S.C."/>
            <person name="Shetty J."/>
            <person name="Shvartsbeyn A."/>
            <person name="Gebregeorgis E."/>
            <person name="Geer K."/>
            <person name="Tsegaye G."/>
            <person name="Malek J."/>
            <person name="Ayodeji B."/>
            <person name="Shatsman S."/>
            <person name="McLeod M.P."/>
            <person name="Smajs D."/>
            <person name="Howell J.K."/>
            <person name="Pal S."/>
            <person name="Amin A."/>
            <person name="Vashisth P."/>
            <person name="McNeill T.Z."/>
            <person name="Xiang Q."/>
            <person name="Sodergren E."/>
            <person name="Baca E."/>
            <person name="Weinstock G.M."/>
            <person name="Norris S.J."/>
            <person name="Fraser C.M."/>
            <person name="Paulsen I.T."/>
        </authorList>
    </citation>
    <scope>NUCLEOTIDE SEQUENCE [LARGE SCALE GENOMIC DNA]</scope>
    <source>
        <strain evidence="2">ATCC 35405 / DSM 14222 / CIP 103919 / JCM 8153 / KCTC 15104</strain>
    </source>
</reference>
<evidence type="ECO:0000313" key="2">
    <source>
        <dbReference type="Proteomes" id="UP000008212"/>
    </source>
</evidence>
<dbReference type="KEGG" id="tde:TDE_0290"/>
<evidence type="ECO:0000313" key="1">
    <source>
        <dbReference type="EMBL" id="AAS10785.1"/>
    </source>
</evidence>
<name>Q73R03_TREDE</name>
<organism evidence="1 2">
    <name type="scientific">Treponema denticola (strain ATCC 35405 / DSM 14222 / CIP 103919 / JCM 8153 / KCTC 15104)</name>
    <dbReference type="NCBI Taxonomy" id="243275"/>
    <lineage>
        <taxon>Bacteria</taxon>
        <taxon>Pseudomonadati</taxon>
        <taxon>Spirochaetota</taxon>
        <taxon>Spirochaetia</taxon>
        <taxon>Spirochaetales</taxon>
        <taxon>Treponemataceae</taxon>
        <taxon>Treponema</taxon>
    </lineage>
</organism>